<dbReference type="InterPro" id="IPR002150">
    <property type="entry name" value="Ribosomal_bL31"/>
</dbReference>
<evidence type="ECO:0000256" key="5">
    <source>
        <dbReference type="ARBA" id="ARBA00023274"/>
    </source>
</evidence>
<organism evidence="8 9">
    <name type="scientific">Candidatus Shapirobacteria bacterium CG07_land_8_20_14_0_80_39_12</name>
    <dbReference type="NCBI Taxonomy" id="1974480"/>
    <lineage>
        <taxon>Bacteria</taxon>
        <taxon>Candidatus Shapironibacteriota</taxon>
    </lineage>
</organism>
<dbReference type="PANTHER" id="PTHR33280:SF1">
    <property type="entry name" value="LARGE RIBOSOMAL SUBUNIT PROTEIN BL31C"/>
    <property type="match status" value="1"/>
</dbReference>
<dbReference type="NCBIfam" id="TIGR00105">
    <property type="entry name" value="L31"/>
    <property type="match status" value="1"/>
</dbReference>
<feature type="binding site" evidence="7">
    <location>
        <position position="17"/>
    </location>
    <ligand>
        <name>Zn(2+)</name>
        <dbReference type="ChEBI" id="CHEBI:29105"/>
    </ligand>
</feature>
<dbReference type="Pfam" id="PF01197">
    <property type="entry name" value="Ribosomal_L31"/>
    <property type="match status" value="1"/>
</dbReference>
<name>A0A2M6YQI1_9BACT</name>
<evidence type="ECO:0000256" key="4">
    <source>
        <dbReference type="ARBA" id="ARBA00022980"/>
    </source>
</evidence>
<dbReference type="GO" id="GO:0006412">
    <property type="term" value="P:translation"/>
    <property type="evidence" value="ECO:0007669"/>
    <property type="project" value="UniProtKB-UniRule"/>
</dbReference>
<dbReference type="GO" id="GO:0005840">
    <property type="term" value="C:ribosome"/>
    <property type="evidence" value="ECO:0007669"/>
    <property type="project" value="UniProtKB-KW"/>
</dbReference>
<evidence type="ECO:0000256" key="2">
    <source>
        <dbReference type="ARBA" id="ARBA00022730"/>
    </source>
</evidence>
<evidence type="ECO:0000256" key="3">
    <source>
        <dbReference type="ARBA" id="ARBA00022884"/>
    </source>
</evidence>
<dbReference type="EMBL" id="PEXA01000014">
    <property type="protein sequence ID" value="PIU33363.1"/>
    <property type="molecule type" value="Genomic_DNA"/>
</dbReference>
<comment type="caution">
    <text evidence="8">The sequence shown here is derived from an EMBL/GenBank/DDBJ whole genome shotgun (WGS) entry which is preliminary data.</text>
</comment>
<dbReference type="PROSITE" id="PS01143">
    <property type="entry name" value="RIBOSOMAL_L31"/>
    <property type="match status" value="1"/>
</dbReference>
<comment type="similarity">
    <text evidence="1 7">Belongs to the bacterial ribosomal protein bL31 family. Type A subfamily.</text>
</comment>
<evidence type="ECO:0000313" key="9">
    <source>
        <dbReference type="Proteomes" id="UP000229559"/>
    </source>
</evidence>
<feature type="binding site" evidence="7">
    <location>
        <position position="19"/>
    </location>
    <ligand>
        <name>Zn(2+)</name>
        <dbReference type="ChEBI" id="CHEBI:29105"/>
    </ligand>
</feature>
<dbReference type="GO" id="GO:1990904">
    <property type="term" value="C:ribonucleoprotein complex"/>
    <property type="evidence" value="ECO:0007669"/>
    <property type="project" value="UniProtKB-KW"/>
</dbReference>
<dbReference type="InterPro" id="IPR042105">
    <property type="entry name" value="Ribosomal_bL31_sf"/>
</dbReference>
<accession>A0A2M6YQI1</accession>
<comment type="cofactor">
    <cofactor evidence="7">
        <name>Zn(2+)</name>
        <dbReference type="ChEBI" id="CHEBI:29105"/>
    </cofactor>
    <text evidence="7">Binds 1 zinc ion per subunit.</text>
</comment>
<dbReference type="NCBIfam" id="NF001809">
    <property type="entry name" value="PRK00528.1"/>
    <property type="match status" value="1"/>
</dbReference>
<protein>
    <recommendedName>
        <fullName evidence="6 7">Large ribosomal subunit protein bL31</fullName>
    </recommendedName>
</protein>
<keyword evidence="4 7" id="KW-0689">Ribosomal protein</keyword>
<sequence>MKKDIHPQWYPQAKVTCACGASFVTGSTKPEIQVDICSQCHPFFTGEMKFVDTQGRIEKFKAKQTAAKGYIKKKKGLDEKEEKPKTLKEMLHK</sequence>
<dbReference type="PRINTS" id="PR01249">
    <property type="entry name" value="RIBOSOMALL31"/>
</dbReference>
<dbReference type="GO" id="GO:0046872">
    <property type="term" value="F:metal ion binding"/>
    <property type="evidence" value="ECO:0007669"/>
    <property type="project" value="UniProtKB-KW"/>
</dbReference>
<dbReference type="InterPro" id="IPR034704">
    <property type="entry name" value="Ribosomal_bL28/bL31-like_sf"/>
</dbReference>
<evidence type="ECO:0000256" key="1">
    <source>
        <dbReference type="ARBA" id="ARBA00009296"/>
    </source>
</evidence>
<feature type="binding site" evidence="7">
    <location>
        <position position="37"/>
    </location>
    <ligand>
        <name>Zn(2+)</name>
        <dbReference type="ChEBI" id="CHEBI:29105"/>
    </ligand>
</feature>
<dbReference type="Gene3D" id="4.10.830.30">
    <property type="entry name" value="Ribosomal protein L31"/>
    <property type="match status" value="1"/>
</dbReference>
<dbReference type="NCBIfam" id="NF000612">
    <property type="entry name" value="PRK00019.1"/>
    <property type="match status" value="1"/>
</dbReference>
<keyword evidence="3 7" id="KW-0694">RNA-binding</keyword>
<dbReference type="Proteomes" id="UP000229559">
    <property type="component" value="Unassembled WGS sequence"/>
</dbReference>
<comment type="subunit">
    <text evidence="7">Part of the 50S ribosomal subunit.</text>
</comment>
<evidence type="ECO:0000256" key="7">
    <source>
        <dbReference type="HAMAP-Rule" id="MF_00501"/>
    </source>
</evidence>
<dbReference type="InterPro" id="IPR027491">
    <property type="entry name" value="Ribosomal_bL31_A"/>
</dbReference>
<dbReference type="SUPFAM" id="SSF143800">
    <property type="entry name" value="L28p-like"/>
    <property type="match status" value="1"/>
</dbReference>
<evidence type="ECO:0000256" key="6">
    <source>
        <dbReference type="ARBA" id="ARBA00035687"/>
    </source>
</evidence>
<feature type="binding site" evidence="7">
    <location>
        <position position="40"/>
    </location>
    <ligand>
        <name>Zn(2+)</name>
        <dbReference type="ChEBI" id="CHEBI:29105"/>
    </ligand>
</feature>
<reference evidence="9" key="1">
    <citation type="submission" date="2017-09" db="EMBL/GenBank/DDBJ databases">
        <title>Depth-based differentiation of microbial function through sediment-hosted aquifers and enrichment of novel symbionts in the deep terrestrial subsurface.</title>
        <authorList>
            <person name="Probst A.J."/>
            <person name="Ladd B."/>
            <person name="Jarett J.K."/>
            <person name="Geller-Mcgrath D.E."/>
            <person name="Sieber C.M.K."/>
            <person name="Emerson J.B."/>
            <person name="Anantharaman K."/>
            <person name="Thomas B.C."/>
            <person name="Malmstrom R."/>
            <person name="Stieglmeier M."/>
            <person name="Klingl A."/>
            <person name="Woyke T."/>
            <person name="Ryan C.M."/>
            <person name="Banfield J.F."/>
        </authorList>
    </citation>
    <scope>NUCLEOTIDE SEQUENCE [LARGE SCALE GENOMIC DNA]</scope>
</reference>
<dbReference type="HAMAP" id="MF_00501">
    <property type="entry name" value="Ribosomal_bL31_1"/>
    <property type="match status" value="1"/>
</dbReference>
<keyword evidence="7" id="KW-0479">Metal-binding</keyword>
<dbReference type="AlphaFoldDB" id="A0A2M6YQI1"/>
<dbReference type="GO" id="GO:0019843">
    <property type="term" value="F:rRNA binding"/>
    <property type="evidence" value="ECO:0007669"/>
    <property type="project" value="UniProtKB-KW"/>
</dbReference>
<keyword evidence="5 7" id="KW-0687">Ribonucleoprotein</keyword>
<dbReference type="GO" id="GO:0003735">
    <property type="term" value="F:structural constituent of ribosome"/>
    <property type="evidence" value="ECO:0007669"/>
    <property type="project" value="InterPro"/>
</dbReference>
<comment type="function">
    <text evidence="7">Binds the 23S rRNA.</text>
</comment>
<keyword evidence="7" id="KW-0862">Zinc</keyword>
<gene>
    <name evidence="7" type="primary">rpmE</name>
    <name evidence="8" type="ORF">COT04_00440</name>
</gene>
<evidence type="ECO:0000313" key="8">
    <source>
        <dbReference type="EMBL" id="PIU33363.1"/>
    </source>
</evidence>
<proteinExistence type="inferred from homology"/>
<keyword evidence="2 7" id="KW-0699">rRNA-binding</keyword>
<dbReference type="PANTHER" id="PTHR33280">
    <property type="entry name" value="50S RIBOSOMAL PROTEIN L31, CHLOROPLASTIC"/>
    <property type="match status" value="1"/>
</dbReference>